<sequence>MALSSAYGMVNVSSTIDGQQVTGLWDGDDAISIAPMTDKGTMLVGADGSSIFSVSANGGATITIRLQHKSPTHRLLTQKLARQKALGGAFSGFPATVFDTSSGEGGSADRCFIQSAPTKNNGTNATVREWVLVTGEIVDAVPNA</sequence>
<proteinExistence type="predicted"/>
<protein>
    <submittedName>
        <fullName evidence="1">DUF3277 family protein</fullName>
    </submittedName>
</protein>
<dbReference type="RefSeq" id="WP_200334118.1">
    <property type="nucleotide sequence ID" value="NZ_CP066786.1"/>
</dbReference>
<dbReference type="Pfam" id="PF11681">
    <property type="entry name" value="Phage_Tube_PhiTE"/>
    <property type="match status" value="1"/>
</dbReference>
<dbReference type="AlphaFoldDB" id="A0A7T7HHM6"/>
<dbReference type="InterPro" id="IPR021695">
    <property type="entry name" value="Phage_KPP10_Orf10"/>
</dbReference>
<evidence type="ECO:0000313" key="1">
    <source>
        <dbReference type="EMBL" id="QQM29294.1"/>
    </source>
</evidence>
<dbReference type="Proteomes" id="UP000596083">
    <property type="component" value="Chromosome"/>
</dbReference>
<organism evidence="1 2">
    <name type="scientific">Martelella lutilitoris</name>
    <dbReference type="NCBI Taxonomy" id="2583532"/>
    <lineage>
        <taxon>Bacteria</taxon>
        <taxon>Pseudomonadati</taxon>
        <taxon>Pseudomonadota</taxon>
        <taxon>Alphaproteobacteria</taxon>
        <taxon>Hyphomicrobiales</taxon>
        <taxon>Aurantimonadaceae</taxon>
        <taxon>Martelella</taxon>
    </lineage>
</organism>
<dbReference type="KEGG" id="mlut:JET14_13255"/>
<gene>
    <name evidence="1" type="ORF">JET14_13255</name>
</gene>
<evidence type="ECO:0000313" key="2">
    <source>
        <dbReference type="Proteomes" id="UP000596083"/>
    </source>
</evidence>
<name>A0A7T7HHM6_9HYPH</name>
<accession>A0A7T7HHM6</accession>
<dbReference type="NCBIfam" id="NF047581">
    <property type="entry name" value="gp105_phage_fam"/>
    <property type="match status" value="1"/>
</dbReference>
<dbReference type="EMBL" id="CP066786">
    <property type="protein sequence ID" value="QQM29294.1"/>
    <property type="molecule type" value="Genomic_DNA"/>
</dbReference>
<reference evidence="1 2" key="1">
    <citation type="submission" date="2020-12" db="EMBL/GenBank/DDBJ databases">
        <authorList>
            <person name="Zheng R.K."/>
            <person name="Sun C.M."/>
        </authorList>
    </citation>
    <scope>NUCLEOTIDE SEQUENCE [LARGE SCALE GENOMIC DNA]</scope>
    <source>
        <strain evidence="1 2">ZRK001</strain>
    </source>
</reference>